<dbReference type="Pfam" id="PF02042">
    <property type="entry name" value="RWP-RK"/>
    <property type="match status" value="1"/>
</dbReference>
<dbReference type="EnsemblProtists" id="PYU1_T009544">
    <property type="protein sequence ID" value="PYU1_T009544"/>
    <property type="gene ID" value="PYU1_G009526"/>
</dbReference>
<evidence type="ECO:0000256" key="5">
    <source>
        <dbReference type="ARBA" id="ARBA00023163"/>
    </source>
</evidence>
<organism evidence="9 10">
    <name type="scientific">Globisporangium ultimum (strain ATCC 200006 / CBS 805.95 / DAOM BR144)</name>
    <name type="common">Pythium ultimum</name>
    <dbReference type="NCBI Taxonomy" id="431595"/>
    <lineage>
        <taxon>Eukaryota</taxon>
        <taxon>Sar</taxon>
        <taxon>Stramenopiles</taxon>
        <taxon>Oomycota</taxon>
        <taxon>Peronosporomycetes</taxon>
        <taxon>Pythiales</taxon>
        <taxon>Pythiaceae</taxon>
        <taxon>Globisporangium</taxon>
    </lineage>
</organism>
<feature type="compositionally biased region" description="Low complexity" evidence="7">
    <location>
        <begin position="216"/>
        <end position="233"/>
    </location>
</feature>
<feature type="compositionally biased region" description="Basic residues" evidence="7">
    <location>
        <begin position="234"/>
        <end position="246"/>
    </location>
</feature>
<evidence type="ECO:0000256" key="6">
    <source>
        <dbReference type="ARBA" id="ARBA00023242"/>
    </source>
</evidence>
<dbReference type="eggNOG" id="ENOG502SCEU">
    <property type="taxonomic scope" value="Eukaryota"/>
</dbReference>
<reference evidence="10" key="1">
    <citation type="journal article" date="2010" name="Genome Biol.">
        <title>Genome sequence of the necrotrophic plant pathogen Pythium ultimum reveals original pathogenicity mechanisms and effector repertoire.</title>
        <authorList>
            <person name="Levesque C.A."/>
            <person name="Brouwer H."/>
            <person name="Cano L."/>
            <person name="Hamilton J.P."/>
            <person name="Holt C."/>
            <person name="Huitema E."/>
            <person name="Raffaele S."/>
            <person name="Robideau G.P."/>
            <person name="Thines M."/>
            <person name="Win J."/>
            <person name="Zerillo M.M."/>
            <person name="Beakes G.W."/>
            <person name="Boore J.L."/>
            <person name="Busam D."/>
            <person name="Dumas B."/>
            <person name="Ferriera S."/>
            <person name="Fuerstenberg S.I."/>
            <person name="Gachon C.M."/>
            <person name="Gaulin E."/>
            <person name="Govers F."/>
            <person name="Grenville-Briggs L."/>
            <person name="Horner N."/>
            <person name="Hostetler J."/>
            <person name="Jiang R.H."/>
            <person name="Johnson J."/>
            <person name="Krajaejun T."/>
            <person name="Lin H."/>
            <person name="Meijer H.J."/>
            <person name="Moore B."/>
            <person name="Morris P."/>
            <person name="Phuntmart V."/>
            <person name="Puiu D."/>
            <person name="Shetty J."/>
            <person name="Stajich J.E."/>
            <person name="Tripathy S."/>
            <person name="Wawra S."/>
            <person name="van West P."/>
            <person name="Whitty B.R."/>
            <person name="Coutinho P.M."/>
            <person name="Henrissat B."/>
            <person name="Martin F."/>
            <person name="Thomas P.D."/>
            <person name="Tyler B.M."/>
            <person name="De Vries R.P."/>
            <person name="Kamoun S."/>
            <person name="Yandell M."/>
            <person name="Tisserat N."/>
            <person name="Buell C.R."/>
        </authorList>
    </citation>
    <scope>NUCLEOTIDE SEQUENCE</scope>
    <source>
        <strain evidence="10">DAOM:BR144</strain>
    </source>
</reference>
<dbReference type="OMA" id="LPAHFFH"/>
<feature type="compositionally biased region" description="Low complexity" evidence="7">
    <location>
        <begin position="11"/>
        <end position="28"/>
    </location>
</feature>
<feature type="domain" description="RWP-RK" evidence="8">
    <location>
        <begin position="83"/>
        <end position="167"/>
    </location>
</feature>
<accession>K3WX46</accession>
<dbReference type="Proteomes" id="UP000019132">
    <property type="component" value="Unassembled WGS sequence"/>
</dbReference>
<comment type="function">
    <text evidence="1">Putative transcription factor.</text>
</comment>
<keyword evidence="5" id="KW-0804">Transcription</keyword>
<dbReference type="GO" id="GO:0003677">
    <property type="term" value="F:DNA binding"/>
    <property type="evidence" value="ECO:0007669"/>
    <property type="project" value="UniProtKB-KW"/>
</dbReference>
<evidence type="ECO:0000256" key="4">
    <source>
        <dbReference type="ARBA" id="ARBA00023125"/>
    </source>
</evidence>
<reference evidence="9" key="3">
    <citation type="submission" date="2015-02" db="UniProtKB">
        <authorList>
            <consortium name="EnsemblProtists"/>
        </authorList>
    </citation>
    <scope>IDENTIFICATION</scope>
    <source>
        <strain evidence="9">DAOM BR144</strain>
    </source>
</reference>
<keyword evidence="3" id="KW-0175">Coiled coil</keyword>
<reference evidence="10" key="2">
    <citation type="submission" date="2010-04" db="EMBL/GenBank/DDBJ databases">
        <authorList>
            <person name="Buell R."/>
            <person name="Hamilton J."/>
            <person name="Hostetler J."/>
        </authorList>
    </citation>
    <scope>NUCLEOTIDE SEQUENCE [LARGE SCALE GENOMIC DNA]</scope>
    <source>
        <strain evidence="10">DAOM:BR144</strain>
    </source>
</reference>
<dbReference type="PROSITE" id="PS51519">
    <property type="entry name" value="RWP_RK"/>
    <property type="match status" value="1"/>
</dbReference>
<protein>
    <recommendedName>
        <fullName evidence="8">RWP-RK domain-containing protein</fullName>
    </recommendedName>
</protein>
<dbReference type="InParanoid" id="K3WX46"/>
<evidence type="ECO:0000256" key="7">
    <source>
        <dbReference type="SAM" id="MobiDB-lite"/>
    </source>
</evidence>
<evidence type="ECO:0000313" key="10">
    <source>
        <dbReference type="Proteomes" id="UP000019132"/>
    </source>
</evidence>
<keyword evidence="6" id="KW-0539">Nucleus</keyword>
<feature type="region of interest" description="Disordered" evidence="7">
    <location>
        <begin position="1"/>
        <end position="51"/>
    </location>
</feature>
<evidence type="ECO:0000256" key="3">
    <source>
        <dbReference type="ARBA" id="ARBA00023054"/>
    </source>
</evidence>
<dbReference type="InterPro" id="IPR003035">
    <property type="entry name" value="RWP-RK_dom"/>
</dbReference>
<feature type="region of interest" description="Disordered" evidence="7">
    <location>
        <begin position="209"/>
        <end position="247"/>
    </location>
</feature>
<evidence type="ECO:0000259" key="8">
    <source>
        <dbReference type="PROSITE" id="PS51519"/>
    </source>
</evidence>
<dbReference type="PANTHER" id="PTHR46373:SF2">
    <property type="entry name" value="RWP-RK DOMAIN-CONTAINING PROTEIN"/>
    <property type="match status" value="1"/>
</dbReference>
<feature type="compositionally biased region" description="Polar residues" evidence="7">
    <location>
        <begin position="29"/>
        <end position="44"/>
    </location>
</feature>
<evidence type="ECO:0000256" key="2">
    <source>
        <dbReference type="ARBA" id="ARBA00023015"/>
    </source>
</evidence>
<keyword evidence="4" id="KW-0238">DNA-binding</keyword>
<proteinExistence type="predicted"/>
<dbReference type="AlphaFoldDB" id="K3WX46"/>
<name>K3WX46_GLOUD</name>
<dbReference type="GO" id="GO:0003700">
    <property type="term" value="F:DNA-binding transcription factor activity"/>
    <property type="evidence" value="ECO:0007669"/>
    <property type="project" value="InterPro"/>
</dbReference>
<dbReference type="InterPro" id="IPR044607">
    <property type="entry name" value="RKD-like"/>
</dbReference>
<evidence type="ECO:0000313" key="9">
    <source>
        <dbReference type="EnsemblProtists" id="PYU1_T009544"/>
    </source>
</evidence>
<dbReference type="PANTHER" id="PTHR46373">
    <property type="entry name" value="PROTEIN RKD4"/>
    <property type="match status" value="1"/>
</dbReference>
<keyword evidence="10" id="KW-1185">Reference proteome</keyword>
<keyword evidence="2" id="KW-0805">Transcription regulation</keyword>
<dbReference type="EMBL" id="GL376622">
    <property type="status" value="NOT_ANNOTATED_CDS"/>
    <property type="molecule type" value="Genomic_DNA"/>
</dbReference>
<dbReference type="VEuPathDB" id="FungiDB:PYU1_G009526"/>
<sequence length="397" mass="43805">MVPTTLPTCPSSPMQVSHSPMQQPSSPHASETSPVTSANNTPVPSGSHAIADATTGQDIPFEFHFDFQSPVAHQRPHHAPFMLATPSSKKHSSLALPISCTFEALSHHFHLPLKVAAEKFGVRATAFKKRCRAIGIRHWPYRKVRSVKRSLLELAKFKEEGALSDKQNIQLAGFEKELDRLLSPETYGIDPASGRLFARFDDDDDCDSEDDDDCDSCGSQSSSRVSSPYSKSPTKSKYKPRARSAPRVKNTMVSNQAQFFYNMVGHEQMNPSSMSETATMPSVSIRFASHPSLNHASSGIPFEAYDPFFGDFKSEYTLTMEDFGDEDHPSCGYTLEGVPSHEDDFFPLLRSPTMAARRSQLSTTASTSIEGSRAQNESENLEDDVFLHISPDFGCLV</sequence>
<evidence type="ECO:0000256" key="1">
    <source>
        <dbReference type="ARBA" id="ARBA00004049"/>
    </source>
</evidence>
<dbReference type="HOGENOM" id="CLU_042479_0_0_1"/>